<keyword evidence="2" id="KW-1185">Reference proteome</keyword>
<reference evidence="1" key="2">
    <citation type="submission" date="2021-12" db="EMBL/GenBank/DDBJ databases">
        <title>Resequencing data analysis of finger millet.</title>
        <authorList>
            <person name="Hatakeyama M."/>
            <person name="Aluri S."/>
            <person name="Balachadran M.T."/>
            <person name="Sivarajan S.R."/>
            <person name="Poveda L."/>
            <person name="Shimizu-Inatsugi R."/>
            <person name="Schlapbach R."/>
            <person name="Sreeman S.M."/>
            <person name="Shimizu K.K."/>
        </authorList>
    </citation>
    <scope>NUCLEOTIDE SEQUENCE</scope>
</reference>
<proteinExistence type="predicted"/>
<organism evidence="1 2">
    <name type="scientific">Eleusine coracana subsp. coracana</name>
    <dbReference type="NCBI Taxonomy" id="191504"/>
    <lineage>
        <taxon>Eukaryota</taxon>
        <taxon>Viridiplantae</taxon>
        <taxon>Streptophyta</taxon>
        <taxon>Embryophyta</taxon>
        <taxon>Tracheophyta</taxon>
        <taxon>Spermatophyta</taxon>
        <taxon>Magnoliopsida</taxon>
        <taxon>Liliopsida</taxon>
        <taxon>Poales</taxon>
        <taxon>Poaceae</taxon>
        <taxon>PACMAD clade</taxon>
        <taxon>Chloridoideae</taxon>
        <taxon>Cynodonteae</taxon>
        <taxon>Eleusininae</taxon>
        <taxon>Eleusine</taxon>
    </lineage>
</organism>
<name>A0AAV5ETB3_ELECO</name>
<reference evidence="1" key="1">
    <citation type="journal article" date="2018" name="DNA Res.">
        <title>Multiple hybrid de novo genome assembly of finger millet, an orphan allotetraploid crop.</title>
        <authorList>
            <person name="Hatakeyama M."/>
            <person name="Aluri S."/>
            <person name="Balachadran M.T."/>
            <person name="Sivarajan S.R."/>
            <person name="Patrignani A."/>
            <person name="Gruter S."/>
            <person name="Poveda L."/>
            <person name="Shimizu-Inatsugi R."/>
            <person name="Baeten J."/>
            <person name="Francoijs K.J."/>
            <person name="Nataraja K.N."/>
            <person name="Reddy Y.A.N."/>
            <person name="Phadnis S."/>
            <person name="Ravikumar R.L."/>
            <person name="Schlapbach R."/>
            <person name="Sreeman S.M."/>
            <person name="Shimizu K.K."/>
        </authorList>
    </citation>
    <scope>NUCLEOTIDE SEQUENCE</scope>
</reference>
<evidence type="ECO:0000313" key="1">
    <source>
        <dbReference type="EMBL" id="GJN25627.1"/>
    </source>
</evidence>
<evidence type="ECO:0000313" key="2">
    <source>
        <dbReference type="Proteomes" id="UP001054889"/>
    </source>
</evidence>
<sequence length="61" mass="7343">MEVFTIASWEIWKQRNARIFRNSTPSFQSWKDCFFTSVKQEAYRINSVDRELALSWLHSIS</sequence>
<gene>
    <name evidence="1" type="primary">gb13480</name>
    <name evidence="1" type="ORF">PR202_gb13480</name>
</gene>
<dbReference type="AlphaFoldDB" id="A0AAV5ETB3"/>
<protein>
    <submittedName>
        <fullName evidence="1">Uncharacterized protein</fullName>
    </submittedName>
</protein>
<comment type="caution">
    <text evidence="1">The sequence shown here is derived from an EMBL/GenBank/DDBJ whole genome shotgun (WGS) entry which is preliminary data.</text>
</comment>
<dbReference type="Proteomes" id="UP001054889">
    <property type="component" value="Unassembled WGS sequence"/>
</dbReference>
<dbReference type="EMBL" id="BQKI01000078">
    <property type="protein sequence ID" value="GJN25627.1"/>
    <property type="molecule type" value="Genomic_DNA"/>
</dbReference>
<accession>A0AAV5ETB3</accession>